<keyword evidence="2" id="KW-0378">Hydrolase</keyword>
<dbReference type="PROSITE" id="PS01137">
    <property type="entry name" value="TATD_1"/>
    <property type="match status" value="1"/>
</dbReference>
<dbReference type="RefSeq" id="WP_067086489.1">
    <property type="nucleotide sequence ID" value="NZ_LRFG02000006.1"/>
</dbReference>
<dbReference type="Pfam" id="PF01026">
    <property type="entry name" value="TatD_DNase"/>
    <property type="match status" value="1"/>
</dbReference>
<dbReference type="PANTHER" id="PTHR46124:SF3">
    <property type="entry name" value="HYDROLASE"/>
    <property type="match status" value="1"/>
</dbReference>
<accession>A0ABX4HVZ5</accession>
<dbReference type="EMBL" id="LRFG02000006">
    <property type="protein sequence ID" value="PCO04274.1"/>
    <property type="molecule type" value="Genomic_DNA"/>
</dbReference>
<dbReference type="PIRSF" id="PIRSF005902">
    <property type="entry name" value="DNase_TatD"/>
    <property type="match status" value="1"/>
</dbReference>
<dbReference type="PANTHER" id="PTHR46124">
    <property type="entry name" value="D-AMINOACYL-TRNA DEACYLASE"/>
    <property type="match status" value="1"/>
</dbReference>
<sequence>MELIDSHCHFDFDAFADDRDAVWASCRARGVAGLVIPGVSVAQWETLFALVEGQPGWYGAAGLHPWWVEELALEPDELKRRLLSRGALSSCIAVGECGLDKEISVPLDRQELIFRLQLSAACDLDLPVIVHVHKYHAEALRILKDLRPPRGGVIHAFSGSEEIAREYWQLGFHLGVGGTITYERAAKTRRAVAAAPMESLLLESDAPDMPLCGRQGQRNSPEFLPDIAAVLAELRSISVEEVALQTRQNTERLFSI</sequence>
<gene>
    <name evidence="3" type="ORF">AWR36_014450</name>
</gene>
<keyword evidence="4" id="KW-1185">Reference proteome</keyword>
<proteinExistence type="inferred from homology"/>
<evidence type="ECO:0000256" key="2">
    <source>
        <dbReference type="ARBA" id="ARBA00022801"/>
    </source>
</evidence>
<protein>
    <submittedName>
        <fullName evidence="3">TatD family deoxyribonuclease</fullName>
    </submittedName>
</protein>
<reference evidence="3" key="1">
    <citation type="submission" date="2017-08" db="EMBL/GenBank/DDBJ databases">
        <title>Microbulbifer marisrubri sp. nov., a halophilic alphaproteobacterium isolated from marine sediment of the Yellow Sea, China.</title>
        <authorList>
            <person name="Zhang G."/>
            <person name="Xiong Q."/>
        </authorList>
    </citation>
    <scope>NUCLEOTIDE SEQUENCE [LARGE SCALE GENOMIC DNA]</scope>
    <source>
        <strain evidence="3">WRN-8</strain>
    </source>
</reference>
<dbReference type="InterPro" id="IPR018228">
    <property type="entry name" value="DNase_TatD-rel_CS"/>
</dbReference>
<evidence type="ECO:0000313" key="3">
    <source>
        <dbReference type="EMBL" id="PCO04274.1"/>
    </source>
</evidence>
<dbReference type="Proteomes" id="UP000218427">
    <property type="component" value="Unassembled WGS sequence"/>
</dbReference>
<dbReference type="InterPro" id="IPR001130">
    <property type="entry name" value="TatD-like"/>
</dbReference>
<evidence type="ECO:0000313" key="4">
    <source>
        <dbReference type="Proteomes" id="UP000218427"/>
    </source>
</evidence>
<comment type="caution">
    <text evidence="3">The sequence shown here is derived from an EMBL/GenBank/DDBJ whole genome shotgun (WGS) entry which is preliminary data.</text>
</comment>
<dbReference type="InterPro" id="IPR032466">
    <property type="entry name" value="Metal_Hydrolase"/>
</dbReference>
<dbReference type="Gene3D" id="3.20.20.140">
    <property type="entry name" value="Metal-dependent hydrolases"/>
    <property type="match status" value="1"/>
</dbReference>
<evidence type="ECO:0000256" key="1">
    <source>
        <dbReference type="ARBA" id="ARBA00009275"/>
    </source>
</evidence>
<comment type="similarity">
    <text evidence="1">Belongs to the metallo-dependent hydrolases superfamily. TatD-type hydrolase family.</text>
</comment>
<organism evidence="3 4">
    <name type="scientific">Microbulbifer flavimaris</name>
    <dbReference type="NCBI Taxonomy" id="1781068"/>
    <lineage>
        <taxon>Bacteria</taxon>
        <taxon>Pseudomonadati</taxon>
        <taxon>Pseudomonadota</taxon>
        <taxon>Gammaproteobacteria</taxon>
        <taxon>Cellvibrionales</taxon>
        <taxon>Microbulbiferaceae</taxon>
        <taxon>Microbulbifer</taxon>
    </lineage>
</organism>
<name>A0ABX4HVZ5_9GAMM</name>
<dbReference type="SUPFAM" id="SSF51556">
    <property type="entry name" value="Metallo-dependent hydrolases"/>
    <property type="match status" value="1"/>
</dbReference>
<dbReference type="CDD" id="cd01310">
    <property type="entry name" value="TatD_DNAse"/>
    <property type="match status" value="1"/>
</dbReference>